<evidence type="ECO:0000313" key="5">
    <source>
        <dbReference type="WBParaSite" id="TREG1_34100.1"/>
    </source>
</evidence>
<feature type="region of interest" description="Disordered" evidence="2">
    <location>
        <begin position="214"/>
        <end position="257"/>
    </location>
</feature>
<evidence type="ECO:0000256" key="2">
    <source>
        <dbReference type="SAM" id="MobiDB-lite"/>
    </source>
</evidence>
<evidence type="ECO:0000256" key="1">
    <source>
        <dbReference type="ARBA" id="ARBA00009024"/>
    </source>
</evidence>
<dbReference type="PANTHER" id="PTHR15907">
    <property type="entry name" value="DUF614 FAMILY PROTEIN-RELATED"/>
    <property type="match status" value="1"/>
</dbReference>
<evidence type="ECO:0000256" key="3">
    <source>
        <dbReference type="SAM" id="Phobius"/>
    </source>
</evidence>
<feature type="transmembrane region" description="Helical" evidence="3">
    <location>
        <begin position="110"/>
        <end position="130"/>
    </location>
</feature>
<feature type="compositionally biased region" description="Polar residues" evidence="2">
    <location>
        <begin position="248"/>
        <end position="257"/>
    </location>
</feature>
<dbReference type="Proteomes" id="UP000050795">
    <property type="component" value="Unassembled WGS sequence"/>
</dbReference>
<dbReference type="AlphaFoldDB" id="A0A183W2P8"/>
<keyword evidence="4" id="KW-1185">Reference proteome</keyword>
<evidence type="ECO:0000313" key="4">
    <source>
        <dbReference type="Proteomes" id="UP000050795"/>
    </source>
</evidence>
<reference evidence="4" key="1">
    <citation type="submission" date="2022-06" db="EMBL/GenBank/DDBJ databases">
        <authorList>
            <person name="Berger JAMES D."/>
            <person name="Berger JAMES D."/>
        </authorList>
    </citation>
    <scope>NUCLEOTIDE SEQUENCE [LARGE SCALE GENOMIC DNA]</scope>
</reference>
<name>A0A183W2P8_TRIRE</name>
<organism evidence="4 5">
    <name type="scientific">Trichobilharzia regenti</name>
    <name type="common">Nasal bird schistosome</name>
    <dbReference type="NCBI Taxonomy" id="157069"/>
    <lineage>
        <taxon>Eukaryota</taxon>
        <taxon>Metazoa</taxon>
        <taxon>Spiralia</taxon>
        <taxon>Lophotrochozoa</taxon>
        <taxon>Platyhelminthes</taxon>
        <taxon>Trematoda</taxon>
        <taxon>Digenea</taxon>
        <taxon>Strigeidida</taxon>
        <taxon>Schistosomatoidea</taxon>
        <taxon>Schistosomatidae</taxon>
        <taxon>Trichobilharzia</taxon>
    </lineage>
</organism>
<dbReference type="Pfam" id="PF04749">
    <property type="entry name" value="PLAC8"/>
    <property type="match status" value="1"/>
</dbReference>
<dbReference type="WBParaSite" id="TREG1_34100.1">
    <property type="protein sequence ID" value="TREG1_34100.1"/>
    <property type="gene ID" value="TREG1_34100"/>
</dbReference>
<feature type="transmembrane region" description="Helical" evidence="3">
    <location>
        <begin position="65"/>
        <end position="89"/>
    </location>
</feature>
<feature type="compositionally biased region" description="Polar residues" evidence="2">
    <location>
        <begin position="214"/>
        <end position="240"/>
    </location>
</feature>
<keyword evidence="3" id="KW-1133">Transmembrane helix</keyword>
<proteinExistence type="inferred from homology"/>
<comment type="similarity">
    <text evidence="1">Belongs to the cornifelin family.</text>
</comment>
<sequence length="257" mass="29561">MEVSATASQDNQVMTEQLRSLPNWKNKKSWEVSLFECKSMRLGVMSCLCPCCVFGSISQDLGYSWFTFCFLYFFTLIVAPLLWINVLLGCCWRKKLRHIYRIKGNIIFDLYAYLFCCPCTLYQAVGQIAIERYRKLKITGGKLHPYASGFFRRIGHRIIKLYKIPKDIEDVPFDSQSFLPIYLRKRNDAQMTQEVQSTQILPRTEKPIVVSQPTISDTHSNNLPVSQSQANSQLHATQHPLQKAVAHSGSNDQIMHV</sequence>
<protein>
    <submittedName>
        <fullName evidence="5">Transmembrane protein</fullName>
    </submittedName>
</protein>
<keyword evidence="3" id="KW-0812">Transmembrane</keyword>
<reference evidence="5" key="2">
    <citation type="submission" date="2023-11" db="UniProtKB">
        <authorList>
            <consortium name="WormBaseParasite"/>
        </authorList>
    </citation>
    <scope>IDENTIFICATION</scope>
</reference>
<dbReference type="NCBIfam" id="TIGR01571">
    <property type="entry name" value="A_thal_Cys_rich"/>
    <property type="match status" value="1"/>
</dbReference>
<dbReference type="InterPro" id="IPR006461">
    <property type="entry name" value="PLAC_motif_containing"/>
</dbReference>
<accession>A0A183W2P8</accession>
<dbReference type="OrthoDB" id="1045822at2759"/>
<keyword evidence="3" id="KW-0472">Membrane</keyword>